<dbReference type="AlphaFoldDB" id="A0A8B4Q8U3"/>
<dbReference type="Pfam" id="PF01973">
    <property type="entry name" value="MptE-like"/>
    <property type="match status" value="1"/>
</dbReference>
<dbReference type="EMBL" id="SNZG01000012">
    <property type="protein sequence ID" value="TDR39249.1"/>
    <property type="molecule type" value="Genomic_DNA"/>
</dbReference>
<evidence type="ECO:0000259" key="1">
    <source>
        <dbReference type="Pfam" id="PF01973"/>
    </source>
</evidence>
<comment type="caution">
    <text evidence="2">The sequence shown here is derived from an EMBL/GenBank/DDBJ whole genome shotgun (WGS) entry which is preliminary data.</text>
</comment>
<proteinExistence type="predicted"/>
<evidence type="ECO:0000313" key="3">
    <source>
        <dbReference type="EMBL" id="TDR39249.1"/>
    </source>
</evidence>
<reference evidence="2 4" key="1">
    <citation type="submission" date="2018-06" db="EMBL/GenBank/DDBJ databases">
        <authorList>
            <consortium name="Pathogen Informatics"/>
            <person name="Doyle S."/>
        </authorList>
    </citation>
    <scope>NUCLEOTIDE SEQUENCE [LARGE SCALE GENOMIC DNA]</scope>
    <source>
        <strain evidence="2 4">NCTC10597</strain>
    </source>
</reference>
<gene>
    <name evidence="3" type="ORF">DFR61_11224</name>
    <name evidence="2" type="ORF">NCTC10597_00460</name>
</gene>
<evidence type="ECO:0000313" key="5">
    <source>
        <dbReference type="Proteomes" id="UP000294641"/>
    </source>
</evidence>
<dbReference type="InterPro" id="IPR002826">
    <property type="entry name" value="MptE-like"/>
</dbReference>
<dbReference type="EMBL" id="UGNP01000001">
    <property type="protein sequence ID" value="STX08794.1"/>
    <property type="molecule type" value="Genomic_DNA"/>
</dbReference>
<keyword evidence="5" id="KW-1185">Reference proteome</keyword>
<dbReference type="PANTHER" id="PTHR41786">
    <property type="entry name" value="MOTILITY ACCESSORY FACTOR MAF"/>
    <property type="match status" value="1"/>
</dbReference>
<dbReference type="Proteomes" id="UP000294641">
    <property type="component" value="Unassembled WGS sequence"/>
</dbReference>
<organism evidence="2 4">
    <name type="scientific">Kurthia zopfii</name>
    <dbReference type="NCBI Taxonomy" id="1650"/>
    <lineage>
        <taxon>Bacteria</taxon>
        <taxon>Bacillati</taxon>
        <taxon>Bacillota</taxon>
        <taxon>Bacilli</taxon>
        <taxon>Bacillales</taxon>
        <taxon>Caryophanaceae</taxon>
        <taxon>Kurthia</taxon>
    </lineage>
</organism>
<dbReference type="PANTHER" id="PTHR41786:SF1">
    <property type="entry name" value="6-HYDROXYMETHYLPTERIN DIPHOSPHOKINASE MPTE-LIKE DOMAIN-CONTAINING PROTEIN"/>
    <property type="match status" value="1"/>
</dbReference>
<evidence type="ECO:0000313" key="4">
    <source>
        <dbReference type="Proteomes" id="UP000254330"/>
    </source>
</evidence>
<feature type="domain" description="6-hydroxymethylpterin diphosphokinase MptE-like" evidence="1">
    <location>
        <begin position="168"/>
        <end position="339"/>
    </location>
</feature>
<sequence>MEQGKFIIEEFEAKDGNPILKINEYYIHSKYNPVREAEQVIAKKYSPHSLNIVFGYGSGHYIDELIKRNRYDEQIIVIDPLLGRDELKIKKEHDEIVKISSELISFLEDVLININSKVRTKFNVYCTKNYDKIFPGLYKELLQKIRDLQEANRVNDNTLMMFSEKWQKNLALNLNHMNRDASIENLKNMFELPIVIASSGPSLLKQLPLVKKWRKNIILLSSGSTTNVLLDNDISPDYIVTIDGGDANYNHFSNLLIKNATMIYSFQNHPKIRDSFEKQAIICNLLGHADVNKYVDEFIGEKIPSLLAGSTVANLSFSIAQYISSGPIAFIGQDLAFTDNLSHVKGHNHVKEIEVTNKDEFELVDGYYEGKIQTSTSMNSMRIAFERMIVVQPPSNEFFNCTEGGAKLKGYKQIPFKDFVRKYVVENEDEMIISNDLKFPVLMENSQVLKKHMQDLKNTKELIKIYKSSIKTIENDSTIEKFKNSTIKTLDANDMEISRLNKKLPISHILMPTILSVDTQYLEKENETEYQRFNRVKNQNIDFYKNGLLAVEKYLEIVQFAIKEKRDEINDSNRRSR</sequence>
<reference evidence="3 5" key="2">
    <citation type="submission" date="2019-03" db="EMBL/GenBank/DDBJ databases">
        <title>Genomic Encyclopedia of Type Strains, Phase IV (KMG-IV): sequencing the most valuable type-strain genomes for metagenomic binning, comparative biology and taxonomic classification.</title>
        <authorList>
            <person name="Goeker M."/>
        </authorList>
    </citation>
    <scope>NUCLEOTIDE SEQUENCE [LARGE SCALE GENOMIC DNA]</scope>
    <source>
        <strain evidence="3 5">DSM 20580</strain>
    </source>
</reference>
<dbReference type="RefSeq" id="WP_166636090.1">
    <property type="nucleotide sequence ID" value="NZ_BJUE01000032.1"/>
</dbReference>
<evidence type="ECO:0000313" key="2">
    <source>
        <dbReference type="EMBL" id="STX08794.1"/>
    </source>
</evidence>
<dbReference type="Proteomes" id="UP000254330">
    <property type="component" value="Unassembled WGS sequence"/>
</dbReference>
<accession>A0A8B4Q8U3</accession>
<name>A0A8B4Q8U3_9BACL</name>
<protein>
    <submittedName>
        <fullName evidence="2">Uncharacterized protein conserved in bacteria</fullName>
    </submittedName>
</protein>